<dbReference type="PROSITE" id="PS51471">
    <property type="entry name" value="FE2OG_OXY"/>
    <property type="match status" value="1"/>
</dbReference>
<dbReference type="GO" id="GO:0004656">
    <property type="term" value="F:procollagen-proline 4-dioxygenase activity"/>
    <property type="evidence" value="ECO:0007669"/>
    <property type="project" value="TreeGrafter"/>
</dbReference>
<evidence type="ECO:0000256" key="8">
    <source>
        <dbReference type="ARBA" id="ARBA00023002"/>
    </source>
</evidence>
<dbReference type="InterPro" id="IPR006620">
    <property type="entry name" value="Pro_4_hyd_alph"/>
</dbReference>
<dbReference type="InterPro" id="IPR005123">
    <property type="entry name" value="Oxoglu/Fe-dep_dioxygenase_dom"/>
</dbReference>
<keyword evidence="5" id="KW-0479">Metal-binding</keyword>
<evidence type="ECO:0000256" key="11">
    <source>
        <dbReference type="SAM" id="MobiDB-lite"/>
    </source>
</evidence>
<comment type="subcellular location">
    <subcellularLocation>
        <location evidence="3">Endomembrane system</location>
    </subcellularLocation>
    <subcellularLocation>
        <location evidence="2">Membrane</location>
        <topology evidence="2">Single-pass membrane protein</topology>
    </subcellularLocation>
</comment>
<name>A0A0D3JBU9_EMIH1</name>
<evidence type="ECO:0000256" key="1">
    <source>
        <dbReference type="ARBA" id="ARBA00001961"/>
    </source>
</evidence>
<keyword evidence="6" id="KW-0223">Dioxygenase</keyword>
<dbReference type="OMA" id="TCATACE"/>
<protein>
    <recommendedName>
        <fullName evidence="12">Fe2OG dioxygenase domain-containing protein</fullName>
    </recommendedName>
</protein>
<keyword evidence="10" id="KW-0472">Membrane</keyword>
<dbReference type="InterPro" id="IPR044862">
    <property type="entry name" value="Pro_4_hyd_alph_FE2OG_OXY"/>
</dbReference>
<dbReference type="GO" id="GO:0005783">
    <property type="term" value="C:endoplasmic reticulum"/>
    <property type="evidence" value="ECO:0007669"/>
    <property type="project" value="TreeGrafter"/>
</dbReference>
<evidence type="ECO:0000256" key="5">
    <source>
        <dbReference type="ARBA" id="ARBA00022723"/>
    </source>
</evidence>
<evidence type="ECO:0000313" key="13">
    <source>
        <dbReference type="EnsemblProtists" id="EOD20984"/>
    </source>
</evidence>
<dbReference type="EnsemblProtists" id="EOD20984">
    <property type="protein sequence ID" value="EOD20984"/>
    <property type="gene ID" value="EMIHUDRAFT_450878"/>
</dbReference>
<dbReference type="Proteomes" id="UP000013827">
    <property type="component" value="Unassembled WGS sequence"/>
</dbReference>
<evidence type="ECO:0000256" key="6">
    <source>
        <dbReference type="ARBA" id="ARBA00022964"/>
    </source>
</evidence>
<dbReference type="Pfam" id="PF13640">
    <property type="entry name" value="2OG-FeII_Oxy_3"/>
    <property type="match status" value="1"/>
</dbReference>
<dbReference type="AlphaFoldDB" id="A0A0D3JBU9"/>
<evidence type="ECO:0000256" key="9">
    <source>
        <dbReference type="ARBA" id="ARBA00023004"/>
    </source>
</evidence>
<evidence type="ECO:0000256" key="2">
    <source>
        <dbReference type="ARBA" id="ARBA00004167"/>
    </source>
</evidence>
<reference evidence="14" key="1">
    <citation type="journal article" date="2013" name="Nature">
        <title>Pan genome of the phytoplankton Emiliania underpins its global distribution.</title>
        <authorList>
            <person name="Read B.A."/>
            <person name="Kegel J."/>
            <person name="Klute M.J."/>
            <person name="Kuo A."/>
            <person name="Lefebvre S.C."/>
            <person name="Maumus F."/>
            <person name="Mayer C."/>
            <person name="Miller J."/>
            <person name="Monier A."/>
            <person name="Salamov A."/>
            <person name="Young J."/>
            <person name="Aguilar M."/>
            <person name="Claverie J.M."/>
            <person name="Frickenhaus S."/>
            <person name="Gonzalez K."/>
            <person name="Herman E.K."/>
            <person name="Lin Y.C."/>
            <person name="Napier J."/>
            <person name="Ogata H."/>
            <person name="Sarno A.F."/>
            <person name="Shmutz J."/>
            <person name="Schroeder D."/>
            <person name="de Vargas C."/>
            <person name="Verret F."/>
            <person name="von Dassow P."/>
            <person name="Valentin K."/>
            <person name="Van de Peer Y."/>
            <person name="Wheeler G."/>
            <person name="Dacks J.B."/>
            <person name="Delwiche C.F."/>
            <person name="Dyhrman S.T."/>
            <person name="Glockner G."/>
            <person name="John U."/>
            <person name="Richards T."/>
            <person name="Worden A.Z."/>
            <person name="Zhang X."/>
            <person name="Grigoriev I.V."/>
            <person name="Allen A.E."/>
            <person name="Bidle K."/>
            <person name="Borodovsky M."/>
            <person name="Bowler C."/>
            <person name="Brownlee C."/>
            <person name="Cock J.M."/>
            <person name="Elias M."/>
            <person name="Gladyshev V.N."/>
            <person name="Groth M."/>
            <person name="Guda C."/>
            <person name="Hadaegh A."/>
            <person name="Iglesias-Rodriguez M.D."/>
            <person name="Jenkins J."/>
            <person name="Jones B.M."/>
            <person name="Lawson T."/>
            <person name="Leese F."/>
            <person name="Lindquist E."/>
            <person name="Lobanov A."/>
            <person name="Lomsadze A."/>
            <person name="Malik S.B."/>
            <person name="Marsh M.E."/>
            <person name="Mackinder L."/>
            <person name="Mock T."/>
            <person name="Mueller-Roeber B."/>
            <person name="Pagarete A."/>
            <person name="Parker M."/>
            <person name="Probert I."/>
            <person name="Quesneville H."/>
            <person name="Raines C."/>
            <person name="Rensing S.A."/>
            <person name="Riano-Pachon D.M."/>
            <person name="Richier S."/>
            <person name="Rokitta S."/>
            <person name="Shiraiwa Y."/>
            <person name="Soanes D.M."/>
            <person name="van der Giezen M."/>
            <person name="Wahlund T.M."/>
            <person name="Williams B."/>
            <person name="Wilson W."/>
            <person name="Wolfe G."/>
            <person name="Wurch L.L."/>
        </authorList>
    </citation>
    <scope>NUCLEOTIDE SEQUENCE</scope>
</reference>
<dbReference type="RefSeq" id="XP_005773413.1">
    <property type="nucleotide sequence ID" value="XM_005773356.1"/>
</dbReference>
<evidence type="ECO:0000259" key="12">
    <source>
        <dbReference type="PROSITE" id="PS51471"/>
    </source>
</evidence>
<dbReference type="InterPro" id="IPR045054">
    <property type="entry name" value="P4HA-like"/>
</dbReference>
<dbReference type="PANTHER" id="PTHR10869:SF246">
    <property type="entry name" value="TRANSMEMBRANE PROLYL 4-HYDROXYLASE"/>
    <property type="match status" value="1"/>
</dbReference>
<dbReference type="PANTHER" id="PTHR10869">
    <property type="entry name" value="PROLYL 4-HYDROXYLASE ALPHA SUBUNIT"/>
    <property type="match status" value="1"/>
</dbReference>
<dbReference type="KEGG" id="ehx:EMIHUDRAFT_450878"/>
<keyword evidence="9" id="KW-0408">Iron</keyword>
<dbReference type="Pfam" id="PF01549">
    <property type="entry name" value="ShK"/>
    <property type="match status" value="3"/>
</dbReference>
<sequence>MAAACAQACRGKLPEGATGAQQQTTTAVASAASASKDADPHCPLWASKGECEKNAAFMASNCATACARRREERRDKDPQCAAWAAAGDCDTREAFMRRTCATACERALDDQLDGAECAALVAKGACSTAGGLAACRSSCLVSLHANLTSDTEGNCWYWGTDGECDSNGVWMRETCPLSCAKLEACGAEPESPECARPFECPPARDQRQDCIRRALAGECRAGGTAASAWAPEGETRWASSHMVKKCSLSCHLLDPASVARAAVRPPVRPSPLVDAPPLFALRRRHSPSRCAIGHGAALLDGRCPSSKTRRLPWRRVRCREATSPPRMTPRLPHPRPLTPPAGEEVGSGEGDGAERAWEPSMLRVQTILASPRVRLVRGIVTPAEAEQLIAAAGSRFAPSGTARAGSVDYRTSETAMLPAAAPAVAALRQRMAHLMGYPDATLEPLQCVRYVPGQYYKPHHDFYNACETWLEGNRHFTFLVYLRAVPGGGGETRFPRLNITVDATPYAALLFNNCLDNGEPDERTLHEGLPPLTATKYAINGWMHSKAFSGASLD</sequence>
<dbReference type="HOGENOM" id="CLU_031934_0_0_1"/>
<evidence type="ECO:0000256" key="7">
    <source>
        <dbReference type="ARBA" id="ARBA00022989"/>
    </source>
</evidence>
<accession>A0A0D3JBU9</accession>
<reference evidence="13" key="2">
    <citation type="submission" date="2024-10" db="UniProtKB">
        <authorList>
            <consortium name="EnsemblProtists"/>
        </authorList>
    </citation>
    <scope>IDENTIFICATION</scope>
</reference>
<dbReference type="PaxDb" id="2903-EOD20984"/>
<organism evidence="13 14">
    <name type="scientific">Emiliania huxleyi (strain CCMP1516)</name>
    <dbReference type="NCBI Taxonomy" id="280463"/>
    <lineage>
        <taxon>Eukaryota</taxon>
        <taxon>Haptista</taxon>
        <taxon>Haptophyta</taxon>
        <taxon>Prymnesiophyceae</taxon>
        <taxon>Isochrysidales</taxon>
        <taxon>Noelaerhabdaceae</taxon>
        <taxon>Emiliania</taxon>
    </lineage>
</organism>
<keyword evidence="4" id="KW-0812">Transmembrane</keyword>
<dbReference type="eggNOG" id="KOG1591">
    <property type="taxonomic scope" value="Eukaryota"/>
</dbReference>
<evidence type="ECO:0000313" key="14">
    <source>
        <dbReference type="Proteomes" id="UP000013827"/>
    </source>
</evidence>
<dbReference type="InterPro" id="IPR003582">
    <property type="entry name" value="ShKT_dom"/>
</dbReference>
<evidence type="ECO:0000256" key="3">
    <source>
        <dbReference type="ARBA" id="ARBA00004308"/>
    </source>
</evidence>
<proteinExistence type="predicted"/>
<feature type="domain" description="Fe2OG dioxygenase" evidence="12">
    <location>
        <begin position="441"/>
        <end position="545"/>
    </location>
</feature>
<keyword evidence="7" id="KW-1133">Transmembrane helix</keyword>
<comment type="cofactor">
    <cofactor evidence="1">
        <name>L-ascorbate</name>
        <dbReference type="ChEBI" id="CHEBI:38290"/>
    </cofactor>
</comment>
<dbReference type="GO" id="GO:0005506">
    <property type="term" value="F:iron ion binding"/>
    <property type="evidence" value="ECO:0007669"/>
    <property type="project" value="InterPro"/>
</dbReference>
<dbReference type="SMART" id="SM00254">
    <property type="entry name" value="ShKT"/>
    <property type="match status" value="3"/>
</dbReference>
<evidence type="ECO:0000256" key="4">
    <source>
        <dbReference type="ARBA" id="ARBA00022692"/>
    </source>
</evidence>
<dbReference type="GO" id="GO:0016020">
    <property type="term" value="C:membrane"/>
    <property type="evidence" value="ECO:0007669"/>
    <property type="project" value="UniProtKB-SubCell"/>
</dbReference>
<evidence type="ECO:0000256" key="10">
    <source>
        <dbReference type="ARBA" id="ARBA00023136"/>
    </source>
</evidence>
<keyword evidence="8" id="KW-0560">Oxidoreductase</keyword>
<dbReference type="Gene3D" id="2.60.120.620">
    <property type="entry name" value="q2cbj1_9rhob like domain"/>
    <property type="match status" value="1"/>
</dbReference>
<dbReference type="GO" id="GO:0031418">
    <property type="term" value="F:L-ascorbic acid binding"/>
    <property type="evidence" value="ECO:0007669"/>
    <property type="project" value="InterPro"/>
</dbReference>
<dbReference type="SMART" id="SM00702">
    <property type="entry name" value="P4Hc"/>
    <property type="match status" value="1"/>
</dbReference>
<dbReference type="GeneID" id="17266531"/>
<keyword evidence="14" id="KW-1185">Reference proteome</keyword>
<feature type="region of interest" description="Disordered" evidence="11">
    <location>
        <begin position="320"/>
        <end position="354"/>
    </location>
</feature>